<sequence>MIKCESCGFENEENASYCHRCGVNIKTDDAKRFEKNVEVLNDEFKVVKKKPSYPAPPEDSLKAKLMYKRDKYTGEMRLAKTKCATLVVFFGFGIFGFLISSVTIGVFAGFIAGILFGLIFAIPVSIIGFVLGKVIDAITH</sequence>
<dbReference type="OrthoDB" id="81924at2157"/>
<reference evidence="3 4" key="1">
    <citation type="submission" date="2016-10" db="EMBL/GenBank/DDBJ databases">
        <authorList>
            <person name="Varghese N."/>
            <person name="Submissions S."/>
        </authorList>
    </citation>
    <scope>NUCLEOTIDE SEQUENCE [LARGE SCALE GENOMIC DNA]</scope>
    <source>
        <strain evidence="3 4">DSM 16643</strain>
    </source>
</reference>
<feature type="transmembrane region" description="Helical" evidence="2">
    <location>
        <begin position="110"/>
        <end position="131"/>
    </location>
</feature>
<dbReference type="AlphaFoldDB" id="A0A1G5VKA8"/>
<evidence type="ECO:0008006" key="5">
    <source>
        <dbReference type="Google" id="ProtNLM"/>
    </source>
</evidence>
<dbReference type="RefSeq" id="WP_149731318.1">
    <property type="nucleotide sequence ID" value="NZ_FMXB01000004.1"/>
</dbReference>
<evidence type="ECO:0000256" key="1">
    <source>
        <dbReference type="SAM" id="Coils"/>
    </source>
</evidence>
<evidence type="ECO:0000256" key="2">
    <source>
        <dbReference type="SAM" id="Phobius"/>
    </source>
</evidence>
<keyword evidence="2" id="KW-0472">Membrane</keyword>
<evidence type="ECO:0000313" key="3">
    <source>
        <dbReference type="EMBL" id="SDA46351.1"/>
    </source>
</evidence>
<proteinExistence type="predicted"/>
<keyword evidence="4" id="KW-1185">Reference proteome</keyword>
<dbReference type="Proteomes" id="UP000323439">
    <property type="component" value="Unassembled WGS sequence"/>
</dbReference>
<dbReference type="EMBL" id="FMXB01000004">
    <property type="protein sequence ID" value="SDA46351.1"/>
    <property type="molecule type" value="Genomic_DNA"/>
</dbReference>
<evidence type="ECO:0000313" key="4">
    <source>
        <dbReference type="Proteomes" id="UP000323439"/>
    </source>
</evidence>
<organism evidence="3 4">
    <name type="scientific">Methanobrevibacter millerae</name>
    <dbReference type="NCBI Taxonomy" id="230361"/>
    <lineage>
        <taxon>Archaea</taxon>
        <taxon>Methanobacteriati</taxon>
        <taxon>Methanobacteriota</taxon>
        <taxon>Methanomada group</taxon>
        <taxon>Methanobacteria</taxon>
        <taxon>Methanobacteriales</taxon>
        <taxon>Methanobacteriaceae</taxon>
        <taxon>Methanobrevibacter</taxon>
    </lineage>
</organism>
<keyword evidence="2" id="KW-1133">Transmembrane helix</keyword>
<keyword evidence="2" id="KW-0812">Transmembrane</keyword>
<name>A0A1G5VKA8_9EURY</name>
<protein>
    <recommendedName>
        <fullName evidence="5">Zinc-ribbon domain-containing protein</fullName>
    </recommendedName>
</protein>
<feature type="transmembrane region" description="Helical" evidence="2">
    <location>
        <begin position="83"/>
        <end position="104"/>
    </location>
</feature>
<feature type="coiled-coil region" evidence="1">
    <location>
        <begin position="23"/>
        <end position="50"/>
    </location>
</feature>
<gene>
    <name evidence="3" type="ORF">SAMN02910315_00701</name>
</gene>
<accession>A0A1G5VKA8</accession>
<keyword evidence="1" id="KW-0175">Coiled coil</keyword>